<dbReference type="GO" id="GO:0003677">
    <property type="term" value="F:DNA binding"/>
    <property type="evidence" value="ECO:0007669"/>
    <property type="project" value="TreeGrafter"/>
</dbReference>
<dbReference type="Pfam" id="PF04000">
    <property type="entry name" value="Sas10_Utp3"/>
    <property type="match status" value="1"/>
</dbReference>
<comment type="similarity">
    <text evidence="2 6">Belongs to the C1D family.</text>
</comment>
<dbReference type="EMBL" id="JAUKUA010000001">
    <property type="protein sequence ID" value="KAK0729730.1"/>
    <property type="molecule type" value="Genomic_DNA"/>
</dbReference>
<comment type="function">
    <text evidence="6">Required for exosome-dependent processing of pre-rRNA and small nucleolar RNA (snRNA) precursors. Involved in processing of 35S pre-rRNA at the A0, A1 and A2 sites.</text>
</comment>
<dbReference type="Proteomes" id="UP001172102">
    <property type="component" value="Unassembled WGS sequence"/>
</dbReference>
<dbReference type="GO" id="GO:0010468">
    <property type="term" value="P:regulation of gene expression"/>
    <property type="evidence" value="ECO:0007669"/>
    <property type="project" value="TreeGrafter"/>
</dbReference>
<evidence type="ECO:0000256" key="7">
    <source>
        <dbReference type="SAM" id="MobiDB-lite"/>
    </source>
</evidence>
<evidence type="ECO:0000256" key="6">
    <source>
        <dbReference type="RuleBase" id="RU368003"/>
    </source>
</evidence>
<evidence type="ECO:0000313" key="9">
    <source>
        <dbReference type="Proteomes" id="UP001172102"/>
    </source>
</evidence>
<keyword evidence="9" id="KW-1185">Reference proteome</keyword>
<comment type="subcellular location">
    <subcellularLocation>
        <location evidence="1 6">Nucleus</location>
    </subcellularLocation>
</comment>
<dbReference type="GO" id="GO:0003723">
    <property type="term" value="F:RNA binding"/>
    <property type="evidence" value="ECO:0007669"/>
    <property type="project" value="UniProtKB-UniRule"/>
</dbReference>
<evidence type="ECO:0000256" key="3">
    <source>
        <dbReference type="ARBA" id="ARBA00022552"/>
    </source>
</evidence>
<dbReference type="PANTHER" id="PTHR15341:SF3">
    <property type="entry name" value="NUCLEAR NUCLEIC ACID-BINDING PROTEIN C1D"/>
    <property type="match status" value="1"/>
</dbReference>
<reference evidence="8" key="1">
    <citation type="submission" date="2023-06" db="EMBL/GenBank/DDBJ databases">
        <title>Genome-scale phylogeny and comparative genomics of the fungal order Sordariales.</title>
        <authorList>
            <consortium name="Lawrence Berkeley National Laboratory"/>
            <person name="Hensen N."/>
            <person name="Bonometti L."/>
            <person name="Westerberg I."/>
            <person name="Brannstrom I.O."/>
            <person name="Guillou S."/>
            <person name="Cros-Aarteil S."/>
            <person name="Calhoun S."/>
            <person name="Haridas S."/>
            <person name="Kuo A."/>
            <person name="Mondo S."/>
            <person name="Pangilinan J."/>
            <person name="Riley R."/>
            <person name="Labutti K."/>
            <person name="Andreopoulos B."/>
            <person name="Lipzen A."/>
            <person name="Chen C."/>
            <person name="Yanf M."/>
            <person name="Daum C."/>
            <person name="Ng V."/>
            <person name="Clum A."/>
            <person name="Steindorff A."/>
            <person name="Ohm R."/>
            <person name="Martin F."/>
            <person name="Silar P."/>
            <person name="Natvig D."/>
            <person name="Lalanne C."/>
            <person name="Gautier V."/>
            <person name="Ament-Velasquez S.L."/>
            <person name="Kruys A."/>
            <person name="Hutchinson M.I."/>
            <person name="Powell A.J."/>
            <person name="Barry K."/>
            <person name="Miller A.N."/>
            <person name="Grigoriev I.V."/>
            <person name="Debuchy R."/>
            <person name="Gladieux P."/>
            <person name="Thoren M.H."/>
            <person name="Johannesson H."/>
        </authorList>
    </citation>
    <scope>NUCLEOTIDE SEQUENCE</scope>
    <source>
        <strain evidence="8">SMH4607-1</strain>
    </source>
</reference>
<dbReference type="GO" id="GO:0000460">
    <property type="term" value="P:maturation of 5.8S rRNA"/>
    <property type="evidence" value="ECO:0007669"/>
    <property type="project" value="TreeGrafter"/>
</dbReference>
<dbReference type="AlphaFoldDB" id="A0AA40B8R9"/>
<evidence type="ECO:0000313" key="8">
    <source>
        <dbReference type="EMBL" id="KAK0729730.1"/>
    </source>
</evidence>
<organism evidence="8 9">
    <name type="scientific">Lasiosphaeris hirsuta</name>
    <dbReference type="NCBI Taxonomy" id="260670"/>
    <lineage>
        <taxon>Eukaryota</taxon>
        <taxon>Fungi</taxon>
        <taxon>Dikarya</taxon>
        <taxon>Ascomycota</taxon>
        <taxon>Pezizomycotina</taxon>
        <taxon>Sordariomycetes</taxon>
        <taxon>Sordariomycetidae</taxon>
        <taxon>Sordariales</taxon>
        <taxon>Lasiosphaeriaceae</taxon>
        <taxon>Lasiosphaeris</taxon>
    </lineage>
</organism>
<protein>
    <recommendedName>
        <fullName evidence="6">Exosome complex protein</fullName>
    </recommendedName>
</protein>
<feature type="compositionally biased region" description="Basic residues" evidence="7">
    <location>
        <begin position="167"/>
        <end position="183"/>
    </location>
</feature>
<evidence type="ECO:0000256" key="1">
    <source>
        <dbReference type="ARBA" id="ARBA00004123"/>
    </source>
</evidence>
<dbReference type="InterPro" id="IPR007146">
    <property type="entry name" value="Sas10/Utp3/C1D"/>
</dbReference>
<name>A0AA40B8R9_9PEZI</name>
<feature type="region of interest" description="Disordered" evidence="7">
    <location>
        <begin position="142"/>
        <end position="232"/>
    </location>
</feature>
<dbReference type="GO" id="GO:0005730">
    <property type="term" value="C:nucleolus"/>
    <property type="evidence" value="ECO:0007669"/>
    <property type="project" value="TreeGrafter"/>
</dbReference>
<sequence length="334" mass="35123">MDVTNITPRLEQLDVDLDQLEEALKPILGGIGDVSSKLPLLDKAKLYVLVSYAIESLLFSSLRLNGVEAKNHAIFAELTRVKQYFDKIQKIETPVAERENSLNTEAAIRFVRSNLGDEKEIKEKLTEQIAKERAKAAIKAAAEKKRAAEQSSVAGGRADQAQGPLAKRPKHSRSRGFRGKMPRQRSGARPTAPARRPAPAQQQTRPATTYAPATQAPHAPAPAAGAPTSQGPGLFGQMATTAAGVAVGSAIGHTLSNAVGGFFGGGSSAPEAAAAAPVATQDANSSSSSTWGNNNCAGATQSFTKCLDDNGGNMQICGWYLEQLKACQAAASPY</sequence>
<gene>
    <name evidence="8" type="ORF">B0H67DRAFT_596057</name>
</gene>
<accession>A0AA40B8R9</accession>
<dbReference type="InterPro" id="IPR011082">
    <property type="entry name" value="Exosome-assoc_fac/DNA_repair"/>
</dbReference>
<dbReference type="PANTHER" id="PTHR15341">
    <property type="entry name" value="SUN-COR STEROID HORMONE RECEPTOR CO-REPRESSOR"/>
    <property type="match status" value="1"/>
</dbReference>
<dbReference type="GO" id="GO:0000178">
    <property type="term" value="C:exosome (RNase complex)"/>
    <property type="evidence" value="ECO:0007669"/>
    <property type="project" value="TreeGrafter"/>
</dbReference>
<feature type="compositionally biased region" description="Low complexity" evidence="7">
    <location>
        <begin position="188"/>
        <end position="228"/>
    </location>
</feature>
<keyword evidence="4 6" id="KW-0694">RNA-binding</keyword>
<comment type="caution">
    <text evidence="8">The sequence shown here is derived from an EMBL/GenBank/DDBJ whole genome shotgun (WGS) entry which is preliminary data.</text>
</comment>
<proteinExistence type="inferred from homology"/>
<evidence type="ECO:0000256" key="2">
    <source>
        <dbReference type="ARBA" id="ARBA00009154"/>
    </source>
</evidence>
<evidence type="ECO:0000256" key="4">
    <source>
        <dbReference type="ARBA" id="ARBA00022884"/>
    </source>
</evidence>
<evidence type="ECO:0000256" key="5">
    <source>
        <dbReference type="ARBA" id="ARBA00023242"/>
    </source>
</evidence>
<keyword evidence="5 6" id="KW-0539">Nucleus</keyword>
<keyword evidence="3 6" id="KW-0698">rRNA processing</keyword>